<dbReference type="PANTHER" id="PTHR22940:SF4">
    <property type="entry name" value="PROTEIN TIMELESS HOMOLOG"/>
    <property type="match status" value="1"/>
</dbReference>
<feature type="region of interest" description="Disordered" evidence="4">
    <location>
        <begin position="1202"/>
        <end position="1236"/>
    </location>
</feature>
<dbReference type="InterPro" id="IPR044998">
    <property type="entry name" value="Timeless"/>
</dbReference>
<dbReference type="AlphaFoldDB" id="A0A5N5F7H6"/>
<dbReference type="GO" id="GO:0000076">
    <property type="term" value="P:DNA replication checkpoint signaling"/>
    <property type="evidence" value="ECO:0007669"/>
    <property type="project" value="TreeGrafter"/>
</dbReference>
<dbReference type="PANTHER" id="PTHR22940">
    <property type="entry name" value="TIMEOUT/TIMELESS-2"/>
    <property type="match status" value="1"/>
</dbReference>
<protein>
    <submittedName>
        <fullName evidence="6">Timeless-like protein</fullName>
    </submittedName>
</protein>
<keyword evidence="7" id="KW-1185">Reference proteome</keyword>
<feature type="compositionally biased region" description="Acidic residues" evidence="4">
    <location>
        <begin position="1203"/>
        <end position="1213"/>
    </location>
</feature>
<dbReference type="GO" id="GO:0031298">
    <property type="term" value="C:replication fork protection complex"/>
    <property type="evidence" value="ECO:0007669"/>
    <property type="project" value="TreeGrafter"/>
</dbReference>
<dbReference type="GO" id="GO:0003677">
    <property type="term" value="F:DNA binding"/>
    <property type="evidence" value="ECO:0007669"/>
    <property type="project" value="TreeGrafter"/>
</dbReference>
<keyword evidence="3" id="KW-0131">Cell cycle</keyword>
<dbReference type="OrthoDB" id="310853at2759"/>
<evidence type="ECO:0000256" key="4">
    <source>
        <dbReference type="SAM" id="MobiDB-lite"/>
    </source>
</evidence>
<keyword evidence="2" id="KW-0539">Nucleus</keyword>
<feature type="region of interest" description="Disordered" evidence="4">
    <location>
        <begin position="592"/>
        <end position="618"/>
    </location>
</feature>
<comment type="caution">
    <text evidence="6">The sequence shown here is derived from an EMBL/GenBank/DDBJ whole genome shotgun (WGS) entry which is preliminary data.</text>
</comment>
<evidence type="ECO:0000256" key="2">
    <source>
        <dbReference type="ARBA" id="ARBA00023242"/>
    </source>
</evidence>
<sequence length="1236" mass="138717">MDLEGLSVICCDLGIAEEDDNGNRIGYSKGKYCLDNLKDLLRFLRRDDPQNRDVFKQVCKWNIVDQHLVPIIEHCQADTNLVLNAVKVLVFLTMPVEPSSNDVLQQIEFLWKLKSSITSSDTVAVIVSLLESPLENLERDAFTEDDWKLVQLVLTLFRNILAVQEISQQQKAGGTAIQFVSLRDRFLELLFHENVMDIVLVITQHIGDSRSYLCHDNLLLLEIFHYIFMGQEPELIANAYSKGPKVDGNTAVSLNSLKSIMEEEEEEKKRLSRLRNMSRHSHFSGTFTQLTMDGSVAVLKGRPTSTSCKTMLKPHNPRGPVKKIAWDHGTLPSTKDKILELLHDFVNQFLSGGYNVLMQSIRENIEKEHPSIQKSDVVVFFQVAQFAISFQYHKSSISKPSMGTEADPTVAPTDKDADSTFFKGDVCGPIAASVNESMFQLVISKWRYAYDSLKETHDYKFLSAAGSLMKNMIRMLDLVLKLLPADSKEPQTARILLYKLFYDQTDEGMTHFLINLLKSFDTYKQPRSDLADLIEMVYKVLRLMESLQAGGTLRVSKKSRKVRKKKTPIEKDTENKLLEEHATIQKEIGISNEEQSTDVSVTENRSLNTISDGKEDTIIPDQPDECKISLLETEKIESLAQIDRRDSDFVNGDLGYGTGDSSADEQVAATDEVDFKVSTLISAFASHSIIQKLCWLLKFYKTNSTSTNHYIVSMLRRISDDLGLSPMLYQLSLLTTFYDILAEQKSCPCKAFENIVDFLKSLVRKMLKKMKNQPLLFVEVLFWKTRKECHYINAEYLLQELGHLKKETRNWANSLGDDEIGQSLDKGWTSRSIADALGEDEADVVLPHDLGYENDGENSDKAKGGTASISDNEIDGQANYDNEGKSIENETERVSIKNKRLVIGAELEMKIKDLYEKFKDDQNCSHLIAEALDPDGKVSSAQISNKLKQLGLTVARRKRIRKAQESVSTGPSQIGGDGRVEEAVNTHSESKSQPLRARKRVHALSEDQEANIRALYEQFKDHKKCSHMIANAMDGDGKFTAPQVSRKLKQLGLHIPRKKRPSGGMLKDEDHSDSIANKMHDSDDETLFSLMKRGKKDGSKELLEQTAGRGTLEVDSDDEILSSVLKKTRRSLSKSMDQNSEAISIQGTESGSVLENEVDEGAAAKRASLNGAEQAEVTGTISGNALDVGPVKNLEDLLRQDMDTDLADSEDEVGTLPVSGVSRRRSRMVVEDEDDD</sequence>
<reference evidence="6 7" key="3">
    <citation type="submission" date="2019-11" db="EMBL/GenBank/DDBJ databases">
        <title>A de novo genome assembly of a pear dwarfing rootstock.</title>
        <authorList>
            <person name="Wang F."/>
            <person name="Wang J."/>
            <person name="Li S."/>
            <person name="Zhang Y."/>
            <person name="Fang M."/>
            <person name="Ma L."/>
            <person name="Zhao Y."/>
            <person name="Jiang S."/>
        </authorList>
    </citation>
    <scope>NUCLEOTIDE SEQUENCE [LARGE SCALE GENOMIC DNA]</scope>
    <source>
        <strain evidence="6">S2</strain>
        <tissue evidence="6">Leaf</tissue>
    </source>
</reference>
<evidence type="ECO:0000259" key="5">
    <source>
        <dbReference type="Pfam" id="PF04821"/>
    </source>
</evidence>
<dbReference type="EMBL" id="SMOL01000768">
    <property type="protein sequence ID" value="KAB2598723.1"/>
    <property type="molecule type" value="Genomic_DNA"/>
</dbReference>
<dbReference type="GO" id="GO:0006281">
    <property type="term" value="P:DNA repair"/>
    <property type="evidence" value="ECO:0007669"/>
    <property type="project" value="TreeGrafter"/>
</dbReference>
<organism evidence="6 7">
    <name type="scientific">Pyrus ussuriensis x Pyrus communis</name>
    <dbReference type="NCBI Taxonomy" id="2448454"/>
    <lineage>
        <taxon>Eukaryota</taxon>
        <taxon>Viridiplantae</taxon>
        <taxon>Streptophyta</taxon>
        <taxon>Embryophyta</taxon>
        <taxon>Tracheophyta</taxon>
        <taxon>Spermatophyta</taxon>
        <taxon>Magnoliopsida</taxon>
        <taxon>eudicotyledons</taxon>
        <taxon>Gunneridae</taxon>
        <taxon>Pentapetalae</taxon>
        <taxon>rosids</taxon>
        <taxon>fabids</taxon>
        <taxon>Rosales</taxon>
        <taxon>Rosaceae</taxon>
        <taxon>Amygdaloideae</taxon>
        <taxon>Maleae</taxon>
        <taxon>Pyrus</taxon>
    </lineage>
</organism>
<reference evidence="7" key="2">
    <citation type="submission" date="2019-10" db="EMBL/GenBank/DDBJ databases">
        <title>A de novo genome assembly of a pear dwarfing rootstock.</title>
        <authorList>
            <person name="Wang F."/>
            <person name="Wang J."/>
            <person name="Li S."/>
            <person name="Zhang Y."/>
            <person name="Fang M."/>
            <person name="Ma L."/>
            <person name="Zhao Y."/>
            <person name="Jiang S."/>
        </authorList>
    </citation>
    <scope>NUCLEOTIDE SEQUENCE [LARGE SCALE GENOMIC DNA]</scope>
</reference>
<dbReference type="InterPro" id="IPR006906">
    <property type="entry name" value="Timeless_N"/>
</dbReference>
<evidence type="ECO:0000313" key="7">
    <source>
        <dbReference type="Proteomes" id="UP000327157"/>
    </source>
</evidence>
<feature type="region of interest" description="Disordered" evidence="4">
    <location>
        <begin position="851"/>
        <end position="883"/>
    </location>
</feature>
<dbReference type="GO" id="GO:0043111">
    <property type="term" value="P:replication fork arrest"/>
    <property type="evidence" value="ECO:0007669"/>
    <property type="project" value="TreeGrafter"/>
</dbReference>
<evidence type="ECO:0000256" key="3">
    <source>
        <dbReference type="ARBA" id="ARBA00023306"/>
    </source>
</evidence>
<accession>A0A5N5F7H6</accession>
<evidence type="ECO:0000313" key="6">
    <source>
        <dbReference type="EMBL" id="KAB2598723.1"/>
    </source>
</evidence>
<proteinExistence type="predicted"/>
<dbReference type="Proteomes" id="UP000327157">
    <property type="component" value="Chromosome 1"/>
</dbReference>
<dbReference type="Pfam" id="PF04821">
    <property type="entry name" value="TIMELESS"/>
    <property type="match status" value="1"/>
</dbReference>
<feature type="compositionally biased region" description="Polar residues" evidence="4">
    <location>
        <begin position="592"/>
        <end position="611"/>
    </location>
</feature>
<gene>
    <name evidence="6" type="ORF">D8674_001643</name>
</gene>
<comment type="subcellular location">
    <subcellularLocation>
        <location evidence="1">Nucleus</location>
    </subcellularLocation>
</comment>
<evidence type="ECO:0000256" key="1">
    <source>
        <dbReference type="ARBA" id="ARBA00004123"/>
    </source>
</evidence>
<name>A0A5N5F7H6_9ROSA</name>
<reference evidence="6 7" key="1">
    <citation type="submission" date="2019-09" db="EMBL/GenBank/DDBJ databases">
        <authorList>
            <person name="Ou C."/>
        </authorList>
    </citation>
    <scope>NUCLEOTIDE SEQUENCE [LARGE SCALE GENOMIC DNA]</scope>
    <source>
        <strain evidence="6">S2</strain>
        <tissue evidence="6">Leaf</tissue>
    </source>
</reference>
<feature type="domain" description="Timeless N-terminal" evidence="5">
    <location>
        <begin position="27"/>
        <end position="288"/>
    </location>
</feature>